<accession>L1QEE9</accession>
<sequence length="112" mass="13028">MELFKINDLVFNKEDFLDNISEFEDIIPIVEELSANLSYDEIECVGENDCCNKTNKNYIVEIQGFINDEDEFVTKEEIEVNKDIISGSGMDIFIIRLYKCVECGKWIIDILE</sequence>
<protein>
    <submittedName>
        <fullName evidence="1">Uncharacterized protein</fullName>
    </submittedName>
</protein>
<gene>
    <name evidence="1" type="ORF">HMPREF0216_02109</name>
</gene>
<proteinExistence type="predicted"/>
<dbReference type="HOGENOM" id="CLU_2129164_0_0_9"/>
<evidence type="ECO:0000313" key="2">
    <source>
        <dbReference type="Proteomes" id="UP000010420"/>
    </source>
</evidence>
<dbReference type="eggNOG" id="ENOG5030P9T">
    <property type="taxonomic scope" value="Bacteria"/>
</dbReference>
<dbReference type="EMBL" id="AMEZ01000059">
    <property type="protein sequence ID" value="EKY26070.1"/>
    <property type="molecule type" value="Genomic_DNA"/>
</dbReference>
<dbReference type="Proteomes" id="UP000010420">
    <property type="component" value="Unassembled WGS sequence"/>
</dbReference>
<reference evidence="1 2" key="1">
    <citation type="submission" date="2012-05" db="EMBL/GenBank/DDBJ databases">
        <authorList>
            <person name="Weinstock G."/>
            <person name="Sodergren E."/>
            <person name="Lobos E.A."/>
            <person name="Fulton L."/>
            <person name="Fulton R."/>
            <person name="Courtney L."/>
            <person name="Fronick C."/>
            <person name="O'Laughlin M."/>
            <person name="Godfrey J."/>
            <person name="Wilson R.M."/>
            <person name="Miner T."/>
            <person name="Farmer C."/>
            <person name="Delehaunty K."/>
            <person name="Cordes M."/>
            <person name="Minx P."/>
            <person name="Tomlinson C."/>
            <person name="Chen J."/>
            <person name="Wollam A."/>
            <person name="Pepin K.H."/>
            <person name="Bhonagiri V."/>
            <person name="Zhang X."/>
            <person name="Suruliraj S."/>
            <person name="Warren W."/>
            <person name="Mitreva M."/>
            <person name="Mardis E.R."/>
            <person name="Wilson R.K."/>
        </authorList>
    </citation>
    <scope>NUCLEOTIDE SEQUENCE [LARGE SCALE GENOMIC DNA]</scope>
    <source>
        <strain evidence="1 2">DSM 1785</strain>
    </source>
</reference>
<keyword evidence="2" id="KW-1185">Reference proteome</keyword>
<dbReference type="AlphaFoldDB" id="L1QEE9"/>
<name>L1QEE9_9CLOT</name>
<organism evidence="1 2">
    <name type="scientific">Clostridium celatum DSM 1785</name>
    <dbReference type="NCBI Taxonomy" id="545697"/>
    <lineage>
        <taxon>Bacteria</taxon>
        <taxon>Bacillati</taxon>
        <taxon>Bacillota</taxon>
        <taxon>Clostridia</taxon>
        <taxon>Eubacteriales</taxon>
        <taxon>Clostridiaceae</taxon>
        <taxon>Clostridium</taxon>
    </lineage>
</organism>
<dbReference type="RefSeq" id="WP_005213863.1">
    <property type="nucleotide sequence ID" value="NZ_KB291650.1"/>
</dbReference>
<comment type="caution">
    <text evidence="1">The sequence shown here is derived from an EMBL/GenBank/DDBJ whole genome shotgun (WGS) entry which is preliminary data.</text>
</comment>
<evidence type="ECO:0000313" key="1">
    <source>
        <dbReference type="EMBL" id="EKY26070.1"/>
    </source>
</evidence>
<dbReference type="PATRIC" id="fig|545697.3.peg.2073"/>
<dbReference type="STRING" id="545697.HMPREF0216_02109"/>